<evidence type="ECO:0000313" key="2">
    <source>
        <dbReference type="Proteomes" id="UP001497516"/>
    </source>
</evidence>
<reference evidence="1 2" key="1">
    <citation type="submission" date="2024-04" db="EMBL/GenBank/DDBJ databases">
        <authorList>
            <person name="Fracassetti M."/>
        </authorList>
    </citation>
    <scope>NUCLEOTIDE SEQUENCE [LARGE SCALE GENOMIC DNA]</scope>
</reference>
<sequence>MNSSCSAPGDSRRRSRQGFNGIVEVDFVAVECELEEGCGRDSASAVAFVLARGAVAGEAVEFVGGRVGGAARSAPDSATCPVGRDLEAGGVADRLIMLAVIALPPADSCRQR</sequence>
<organism evidence="1 2">
    <name type="scientific">Linum trigynum</name>
    <dbReference type="NCBI Taxonomy" id="586398"/>
    <lineage>
        <taxon>Eukaryota</taxon>
        <taxon>Viridiplantae</taxon>
        <taxon>Streptophyta</taxon>
        <taxon>Embryophyta</taxon>
        <taxon>Tracheophyta</taxon>
        <taxon>Spermatophyta</taxon>
        <taxon>Magnoliopsida</taxon>
        <taxon>eudicotyledons</taxon>
        <taxon>Gunneridae</taxon>
        <taxon>Pentapetalae</taxon>
        <taxon>rosids</taxon>
        <taxon>fabids</taxon>
        <taxon>Malpighiales</taxon>
        <taxon>Linaceae</taxon>
        <taxon>Linum</taxon>
    </lineage>
</organism>
<name>A0AAV2GK27_9ROSI</name>
<accession>A0AAV2GK27</accession>
<evidence type="ECO:0000313" key="1">
    <source>
        <dbReference type="EMBL" id="CAL1410637.1"/>
    </source>
</evidence>
<proteinExistence type="predicted"/>
<keyword evidence="2" id="KW-1185">Reference proteome</keyword>
<protein>
    <submittedName>
        <fullName evidence="1">Uncharacterized protein</fullName>
    </submittedName>
</protein>
<dbReference type="AlphaFoldDB" id="A0AAV2GK27"/>
<dbReference type="EMBL" id="OZ034822">
    <property type="protein sequence ID" value="CAL1410637.1"/>
    <property type="molecule type" value="Genomic_DNA"/>
</dbReference>
<gene>
    <name evidence="1" type="ORF">LTRI10_LOCUS50038</name>
</gene>
<dbReference type="Proteomes" id="UP001497516">
    <property type="component" value="Chromosome 9"/>
</dbReference>